<evidence type="ECO:0008006" key="3">
    <source>
        <dbReference type="Google" id="ProtNLM"/>
    </source>
</evidence>
<dbReference type="PATRIC" id="fig|930944.6.peg.3197"/>
<dbReference type="EMBL" id="FR729477">
    <property type="protein sequence ID" value="CBY29320.1"/>
    <property type="molecule type" value="Genomic_DNA"/>
</dbReference>
<reference evidence="1 2" key="1">
    <citation type="journal article" date="2011" name="J. Bacteriol.">
        <title>Complete genome sequence of Yersinia enterocolitica subsp. palearctica serogroup O:3.</title>
        <authorList>
            <person name="Batzilla J."/>
            <person name="Hoper D."/>
            <person name="Antonenka U."/>
            <person name="Heesemann J."/>
            <person name="Rakin A."/>
        </authorList>
    </citation>
    <scope>NUCLEOTIDE SEQUENCE [LARGE SCALE GENOMIC DNA]</scope>
    <source>
        <strain evidence="2">DSM 13030 / CIP 106945 / Y11</strain>
    </source>
</reference>
<dbReference type="InterPro" id="IPR016084">
    <property type="entry name" value="Haem_Oase-like_multi-hlx"/>
</dbReference>
<dbReference type="Gene3D" id="1.20.910.10">
    <property type="entry name" value="Heme oxygenase-like"/>
    <property type="match status" value="1"/>
</dbReference>
<sequence>MLLKNSVSIEHVQEHRLRLTSRLQVVELVDTNISTFFTSQLSAHRDPERALQEAGCCKTFSDDFIEFLDQNMMLYPFPPDADYIDANMAAEAINKELNLWADALYFDPFWQKMNNPDSPNNLNTLYAWAIENYHHTHSVIQHLGTVLAHTHEPLLINKCIIHLSEEWDHPYLFKVSATRFRHAHQLPELEENLLPLPSTQGICRFLQMAAQQHPFVYKSCVAVLEKTARRVEETRQFYHHVATQHALHDDIVIPLITHAETDEEYDHLNSLSLFSACYGALPITIAGAALKFAYGFTEALYLWQCHLLDVYLHQPLGEGHRSRRSA</sequence>
<dbReference type="KEGG" id="yey:Y11_32101"/>
<evidence type="ECO:0000313" key="2">
    <source>
        <dbReference type="Proteomes" id="UP000008084"/>
    </source>
</evidence>
<proteinExistence type="predicted"/>
<name>A0A0H3NXH7_YERE1</name>
<organism evidence="1 2">
    <name type="scientific">Yersinia enterocolitica subsp. palearctica serotype O:3 (strain DSM 13030 / CIP 106945 / Y11)</name>
    <dbReference type="NCBI Taxonomy" id="930944"/>
    <lineage>
        <taxon>Bacteria</taxon>
        <taxon>Pseudomonadati</taxon>
        <taxon>Pseudomonadota</taxon>
        <taxon>Gammaproteobacteria</taxon>
        <taxon>Enterobacterales</taxon>
        <taxon>Yersiniaceae</taxon>
        <taxon>Yersinia</taxon>
    </lineage>
</organism>
<accession>A0A0H3NXH7</accession>
<protein>
    <recommendedName>
        <fullName evidence="3">Iron-containing redox enzyme family protein</fullName>
    </recommendedName>
</protein>
<dbReference type="GeneID" id="31411159"/>
<dbReference type="HOGENOM" id="CLU_852462_0_0_6"/>
<dbReference type="AlphaFoldDB" id="A0A0H3NXH7"/>
<dbReference type="Proteomes" id="UP000008084">
    <property type="component" value="Chromosome"/>
</dbReference>
<gene>
    <name evidence="1" type="ordered locus">Y11_32101</name>
</gene>
<dbReference type="RefSeq" id="WP_005159638.1">
    <property type="nucleotide sequence ID" value="NC_017564.1"/>
</dbReference>
<evidence type="ECO:0000313" key="1">
    <source>
        <dbReference type="EMBL" id="CBY29320.1"/>
    </source>
</evidence>